<sequence>MINKRRRTVQGLLTPSTRCFGEVRTIERLVCCERVDLAIEEPTILALDVDLAEASDETFSRIRRARSVESSGMRFEAKDPQPRS</sequence>
<organism evidence="1 2">
    <name type="scientific">Microbotryum silenes-dioicae</name>
    <dbReference type="NCBI Taxonomy" id="796604"/>
    <lineage>
        <taxon>Eukaryota</taxon>
        <taxon>Fungi</taxon>
        <taxon>Dikarya</taxon>
        <taxon>Basidiomycota</taxon>
        <taxon>Pucciniomycotina</taxon>
        <taxon>Microbotryomycetes</taxon>
        <taxon>Microbotryales</taxon>
        <taxon>Microbotryaceae</taxon>
        <taxon>Microbotryum</taxon>
    </lineage>
</organism>
<reference evidence="1 2" key="1">
    <citation type="submission" date="2016-11" db="EMBL/GenBank/DDBJ databases">
        <authorList>
            <person name="Jaros S."/>
            <person name="Januszkiewicz K."/>
            <person name="Wedrychowicz H."/>
        </authorList>
    </citation>
    <scope>NUCLEOTIDE SEQUENCE [LARGE SCALE GENOMIC DNA]</scope>
</reference>
<evidence type="ECO:0000313" key="1">
    <source>
        <dbReference type="EMBL" id="SGY14734.1"/>
    </source>
</evidence>
<protein>
    <submittedName>
        <fullName evidence="1">BQ5605_C013g07067 protein</fullName>
    </submittedName>
</protein>
<gene>
    <name evidence="1" type="primary">BQ5605_C013g07067</name>
    <name evidence="1" type="ORF">BQ5605_C013G07067</name>
</gene>
<dbReference type="AlphaFoldDB" id="A0A2X0NTR6"/>
<dbReference type="EMBL" id="FQNC01000013">
    <property type="protein sequence ID" value="SGY14734.1"/>
    <property type="molecule type" value="Genomic_DNA"/>
</dbReference>
<name>A0A2X0NTR6_9BASI</name>
<evidence type="ECO:0000313" key="2">
    <source>
        <dbReference type="Proteomes" id="UP000249464"/>
    </source>
</evidence>
<proteinExistence type="predicted"/>
<keyword evidence="2" id="KW-1185">Reference proteome</keyword>
<dbReference type="Proteomes" id="UP000249464">
    <property type="component" value="Unassembled WGS sequence"/>
</dbReference>
<accession>A0A2X0NTR6</accession>